<accession>A0A4V3SHM9</accession>
<dbReference type="AlphaFoldDB" id="A0A4V3SHM9"/>
<feature type="region of interest" description="Disordered" evidence="1">
    <location>
        <begin position="106"/>
        <end position="162"/>
    </location>
</feature>
<name>A0A4V3SHM9_9PEZI</name>
<evidence type="ECO:0000256" key="1">
    <source>
        <dbReference type="SAM" id="MobiDB-lite"/>
    </source>
</evidence>
<feature type="compositionally biased region" description="Pro residues" evidence="1">
    <location>
        <begin position="127"/>
        <end position="137"/>
    </location>
</feature>
<dbReference type="Proteomes" id="UP000298138">
    <property type="component" value="Unassembled WGS sequence"/>
</dbReference>
<proteinExistence type="predicted"/>
<feature type="compositionally biased region" description="Polar residues" evidence="1">
    <location>
        <begin position="106"/>
        <end position="121"/>
    </location>
</feature>
<feature type="region of interest" description="Disordered" evidence="1">
    <location>
        <begin position="1"/>
        <end position="22"/>
    </location>
</feature>
<dbReference type="EMBL" id="ML220164">
    <property type="protein sequence ID" value="TGZ76864.1"/>
    <property type="molecule type" value="Genomic_DNA"/>
</dbReference>
<evidence type="ECO:0000313" key="2">
    <source>
        <dbReference type="EMBL" id="TGZ76864.1"/>
    </source>
</evidence>
<protein>
    <submittedName>
        <fullName evidence="2">Uncharacterized protein</fullName>
    </submittedName>
</protein>
<evidence type="ECO:0000313" key="3">
    <source>
        <dbReference type="Proteomes" id="UP000298138"/>
    </source>
</evidence>
<dbReference type="InParanoid" id="A0A4V3SHM9"/>
<organism evidence="2 3">
    <name type="scientific">Ascodesmis nigricans</name>
    <dbReference type="NCBI Taxonomy" id="341454"/>
    <lineage>
        <taxon>Eukaryota</taxon>
        <taxon>Fungi</taxon>
        <taxon>Dikarya</taxon>
        <taxon>Ascomycota</taxon>
        <taxon>Pezizomycotina</taxon>
        <taxon>Pezizomycetes</taxon>
        <taxon>Pezizales</taxon>
        <taxon>Ascodesmidaceae</taxon>
        <taxon>Ascodesmis</taxon>
    </lineage>
</organism>
<gene>
    <name evidence="2" type="ORF">EX30DRAFT_225933</name>
</gene>
<keyword evidence="3" id="KW-1185">Reference proteome</keyword>
<sequence length="162" mass="17760">MGPSNIDHPNHHTPSIKPSPRQYHYCHHHRDLSFSFLLDSPPPSHRPHHTPYNLPPNPQNLVSGGHHTFPASRYIPVPRSGSFFSRPAGRAVSTIPPFIPVYTFPNTAPTNHTQPKTTSPSIGVHPPSTPIQPPHPQPQTQEIGLPSIPSLPSLPSGITLSR</sequence>
<feature type="compositionally biased region" description="Low complexity" evidence="1">
    <location>
        <begin position="138"/>
        <end position="162"/>
    </location>
</feature>
<reference evidence="2 3" key="1">
    <citation type="submission" date="2019-04" db="EMBL/GenBank/DDBJ databases">
        <title>Comparative genomics and transcriptomics to analyze fruiting body development in filamentous ascomycetes.</title>
        <authorList>
            <consortium name="DOE Joint Genome Institute"/>
            <person name="Lutkenhaus R."/>
            <person name="Traeger S."/>
            <person name="Breuer J."/>
            <person name="Kuo A."/>
            <person name="Lipzen A."/>
            <person name="Pangilinan J."/>
            <person name="Dilworth D."/>
            <person name="Sandor L."/>
            <person name="Poggeler S."/>
            <person name="Barry K."/>
            <person name="Grigoriev I.V."/>
            <person name="Nowrousian M."/>
        </authorList>
    </citation>
    <scope>NUCLEOTIDE SEQUENCE [LARGE SCALE GENOMIC DNA]</scope>
    <source>
        <strain evidence="2 3">CBS 389.68</strain>
    </source>
</reference>